<name>A0A183NT77_9TREM</name>
<dbReference type="EMBL" id="UZAL01026970">
    <property type="protein sequence ID" value="VDP28059.1"/>
    <property type="molecule type" value="Genomic_DNA"/>
</dbReference>
<proteinExistence type="predicted"/>
<gene>
    <name evidence="1" type="ORF">SMTD_LOCUS5313</name>
</gene>
<keyword evidence="2" id="KW-1185">Reference proteome</keyword>
<accession>A0A183NT77</accession>
<dbReference type="AlphaFoldDB" id="A0A183NT77"/>
<reference evidence="1 2" key="1">
    <citation type="submission" date="2018-11" db="EMBL/GenBank/DDBJ databases">
        <authorList>
            <consortium name="Pathogen Informatics"/>
        </authorList>
    </citation>
    <scope>NUCLEOTIDE SEQUENCE [LARGE SCALE GENOMIC DNA]</scope>
    <source>
        <strain>Denwood</strain>
        <strain evidence="2">Zambia</strain>
    </source>
</reference>
<evidence type="ECO:0000313" key="1">
    <source>
        <dbReference type="EMBL" id="VDP28059.1"/>
    </source>
</evidence>
<organism evidence="1 2">
    <name type="scientific">Schistosoma mattheei</name>
    <dbReference type="NCBI Taxonomy" id="31246"/>
    <lineage>
        <taxon>Eukaryota</taxon>
        <taxon>Metazoa</taxon>
        <taxon>Spiralia</taxon>
        <taxon>Lophotrochozoa</taxon>
        <taxon>Platyhelminthes</taxon>
        <taxon>Trematoda</taxon>
        <taxon>Digenea</taxon>
        <taxon>Strigeidida</taxon>
        <taxon>Schistosomatoidea</taxon>
        <taxon>Schistosomatidae</taxon>
        <taxon>Schistosoma</taxon>
    </lineage>
</organism>
<evidence type="ECO:0000313" key="2">
    <source>
        <dbReference type="Proteomes" id="UP000269396"/>
    </source>
</evidence>
<dbReference type="Proteomes" id="UP000269396">
    <property type="component" value="Unassembled WGS sequence"/>
</dbReference>
<sequence length="160" mass="17811">MQEETTSVAAAATEAAASTPVGLNIHKGKSKILLYIKYNTTCTNLVIIEREALQDVKTFTYLVSMIDEHGGSDADVKARIGKARTAYLQLENIWKSKQLSSSQHRGHNFQYECEDSSTVWGENSENYESYHAEDTIVSLNFLQNISVDQPTDASILIYQG</sequence>
<protein>
    <submittedName>
        <fullName evidence="1">Uncharacterized protein</fullName>
    </submittedName>
</protein>